<dbReference type="EMBL" id="OX597833">
    <property type="protein sequence ID" value="CAI9737649.1"/>
    <property type="molecule type" value="Genomic_DNA"/>
</dbReference>
<accession>A0AA36BNX8</accession>
<name>A0AA36BNX8_OCTVU</name>
<gene>
    <name evidence="1" type="ORF">OCTVUL_1B013735</name>
</gene>
<sequence length="70" mass="8212">MTFRSRDTISSVELLEKNGLQNSVNNNWNYSPVESPNTMCSKVFHSSFSKFLMEMEPDIRNMEPDISYMR</sequence>
<reference evidence="1" key="1">
    <citation type="submission" date="2023-08" db="EMBL/GenBank/DDBJ databases">
        <authorList>
            <person name="Alioto T."/>
            <person name="Alioto T."/>
            <person name="Gomez Garrido J."/>
        </authorList>
    </citation>
    <scope>NUCLEOTIDE SEQUENCE</scope>
</reference>
<proteinExistence type="predicted"/>
<evidence type="ECO:0000313" key="1">
    <source>
        <dbReference type="EMBL" id="CAI9737649.1"/>
    </source>
</evidence>
<organism evidence="1 2">
    <name type="scientific">Octopus vulgaris</name>
    <name type="common">Common octopus</name>
    <dbReference type="NCBI Taxonomy" id="6645"/>
    <lineage>
        <taxon>Eukaryota</taxon>
        <taxon>Metazoa</taxon>
        <taxon>Spiralia</taxon>
        <taxon>Lophotrochozoa</taxon>
        <taxon>Mollusca</taxon>
        <taxon>Cephalopoda</taxon>
        <taxon>Coleoidea</taxon>
        <taxon>Octopodiformes</taxon>
        <taxon>Octopoda</taxon>
        <taxon>Incirrata</taxon>
        <taxon>Octopodidae</taxon>
        <taxon>Octopus</taxon>
    </lineage>
</organism>
<dbReference type="Proteomes" id="UP001162480">
    <property type="component" value="Chromosome 20"/>
</dbReference>
<dbReference type="AlphaFoldDB" id="A0AA36BNX8"/>
<protein>
    <submittedName>
        <fullName evidence="1">Uncharacterized protein</fullName>
    </submittedName>
</protein>
<keyword evidence="2" id="KW-1185">Reference proteome</keyword>
<evidence type="ECO:0000313" key="2">
    <source>
        <dbReference type="Proteomes" id="UP001162480"/>
    </source>
</evidence>